<evidence type="ECO:0000256" key="7">
    <source>
        <dbReference type="ARBA" id="ARBA00023136"/>
    </source>
</evidence>
<evidence type="ECO:0000256" key="9">
    <source>
        <dbReference type="SAM" id="SignalP"/>
    </source>
</evidence>
<keyword evidence="5" id="KW-0677">Repeat</keyword>
<keyword evidence="12" id="KW-1185">Reference proteome</keyword>
<feature type="signal peptide" evidence="9">
    <location>
        <begin position="1"/>
        <end position="19"/>
    </location>
</feature>
<dbReference type="InterPro" id="IPR001611">
    <property type="entry name" value="Leu-rich_rpt"/>
</dbReference>
<dbReference type="InterPro" id="IPR046956">
    <property type="entry name" value="RLP23-like"/>
</dbReference>
<feature type="domain" description="Leucine-rich repeat-containing N-terminal plant-type" evidence="10">
    <location>
        <begin position="25"/>
        <end position="62"/>
    </location>
</feature>
<dbReference type="PANTHER" id="PTHR48063">
    <property type="entry name" value="LRR RECEPTOR-LIKE KINASE"/>
    <property type="match status" value="1"/>
</dbReference>
<dbReference type="AlphaFoldDB" id="A0AAV8EPX8"/>
<keyword evidence="11" id="KW-0675">Receptor</keyword>
<dbReference type="EMBL" id="JAMFTS010000003">
    <property type="protein sequence ID" value="KAJ4782659.1"/>
    <property type="molecule type" value="Genomic_DNA"/>
</dbReference>
<keyword evidence="2" id="KW-0433">Leucine-rich repeat</keyword>
<feature type="chain" id="PRO_5043978579" evidence="9">
    <location>
        <begin position="20"/>
        <end position="308"/>
    </location>
</feature>
<evidence type="ECO:0000256" key="8">
    <source>
        <dbReference type="ARBA" id="ARBA00023180"/>
    </source>
</evidence>
<dbReference type="Gene3D" id="3.80.10.10">
    <property type="entry name" value="Ribonuclease Inhibitor"/>
    <property type="match status" value="2"/>
</dbReference>
<evidence type="ECO:0000256" key="6">
    <source>
        <dbReference type="ARBA" id="ARBA00022989"/>
    </source>
</evidence>
<evidence type="ECO:0000256" key="3">
    <source>
        <dbReference type="ARBA" id="ARBA00022692"/>
    </source>
</evidence>
<name>A0AAV8EPX8_9POAL</name>
<comment type="caution">
    <text evidence="11">The sequence shown here is derived from an EMBL/GenBank/DDBJ whole genome shotgun (WGS) entry which is preliminary data.</text>
</comment>
<sequence>MCRLLPNFILFLLVIQAFSSNCCIEHERDALLEFKAGVGDISNRLASWRGNNCCDWAGIRCSNKTGHVVKLNLRNTNFTFDDIYEDFIYDWNDYSLTGKISQSLLSLSDLKYLYLSYNNFSGNKFPEFISSFEKLEYLNLSHTGLSGMIPPQLGNLSRLLYLDIRYDLFSGYILNTQTWWLSNLRSLRLMHMSGVGFKESSNWVESLNKLSSLEVLVLADNNLTQFSHALTFVNFTSLRVLHLSYQDFYSPIPNWLGSIHSLTDLILEDCSLVSPYPATLGNLTSLSNLALDFNSLDGMIPPLHSLIN</sequence>
<keyword evidence="3" id="KW-0812">Transmembrane</keyword>
<keyword evidence="4 9" id="KW-0732">Signal</keyword>
<dbReference type="Proteomes" id="UP001140206">
    <property type="component" value="Chromosome 3"/>
</dbReference>
<dbReference type="Pfam" id="PF00560">
    <property type="entry name" value="LRR_1"/>
    <property type="match status" value="2"/>
</dbReference>
<protein>
    <submittedName>
        <fullName evidence="11">Receptor-like protein 12</fullName>
    </submittedName>
</protein>
<gene>
    <name evidence="11" type="ORF">LUZ62_066916</name>
</gene>
<evidence type="ECO:0000256" key="1">
    <source>
        <dbReference type="ARBA" id="ARBA00004479"/>
    </source>
</evidence>
<keyword evidence="7" id="KW-0472">Membrane</keyword>
<dbReference type="SUPFAM" id="SSF52058">
    <property type="entry name" value="L domain-like"/>
    <property type="match status" value="1"/>
</dbReference>
<evidence type="ECO:0000313" key="11">
    <source>
        <dbReference type="EMBL" id="KAJ4782659.1"/>
    </source>
</evidence>
<evidence type="ECO:0000256" key="4">
    <source>
        <dbReference type="ARBA" id="ARBA00022729"/>
    </source>
</evidence>
<comment type="subcellular location">
    <subcellularLocation>
        <location evidence="1">Membrane</location>
        <topology evidence="1">Single-pass type I membrane protein</topology>
    </subcellularLocation>
</comment>
<dbReference type="GO" id="GO:0016020">
    <property type="term" value="C:membrane"/>
    <property type="evidence" value="ECO:0007669"/>
    <property type="project" value="UniProtKB-SubCell"/>
</dbReference>
<reference evidence="11" key="1">
    <citation type="submission" date="2022-08" db="EMBL/GenBank/DDBJ databases">
        <authorList>
            <person name="Marques A."/>
        </authorList>
    </citation>
    <scope>NUCLEOTIDE SEQUENCE</scope>
    <source>
        <strain evidence="11">RhyPub2mFocal</strain>
        <tissue evidence="11">Leaves</tissue>
    </source>
</reference>
<evidence type="ECO:0000259" key="10">
    <source>
        <dbReference type="Pfam" id="PF08263"/>
    </source>
</evidence>
<evidence type="ECO:0000313" key="12">
    <source>
        <dbReference type="Proteomes" id="UP001140206"/>
    </source>
</evidence>
<evidence type="ECO:0000256" key="5">
    <source>
        <dbReference type="ARBA" id="ARBA00022737"/>
    </source>
</evidence>
<proteinExistence type="predicted"/>
<dbReference type="Pfam" id="PF08263">
    <property type="entry name" value="LRRNT_2"/>
    <property type="match status" value="1"/>
</dbReference>
<keyword evidence="8" id="KW-0325">Glycoprotein</keyword>
<dbReference type="InterPro" id="IPR013210">
    <property type="entry name" value="LRR_N_plant-typ"/>
</dbReference>
<organism evidence="11 12">
    <name type="scientific">Rhynchospora pubera</name>
    <dbReference type="NCBI Taxonomy" id="906938"/>
    <lineage>
        <taxon>Eukaryota</taxon>
        <taxon>Viridiplantae</taxon>
        <taxon>Streptophyta</taxon>
        <taxon>Embryophyta</taxon>
        <taxon>Tracheophyta</taxon>
        <taxon>Spermatophyta</taxon>
        <taxon>Magnoliopsida</taxon>
        <taxon>Liliopsida</taxon>
        <taxon>Poales</taxon>
        <taxon>Cyperaceae</taxon>
        <taxon>Cyperoideae</taxon>
        <taxon>Rhynchosporeae</taxon>
        <taxon>Rhynchospora</taxon>
    </lineage>
</organism>
<dbReference type="InterPro" id="IPR032675">
    <property type="entry name" value="LRR_dom_sf"/>
</dbReference>
<keyword evidence="6" id="KW-1133">Transmembrane helix</keyword>
<accession>A0AAV8EPX8</accession>
<evidence type="ECO:0000256" key="2">
    <source>
        <dbReference type="ARBA" id="ARBA00022614"/>
    </source>
</evidence>